<evidence type="ECO:0000313" key="1">
    <source>
        <dbReference type="EMBL" id="MCS3921305.1"/>
    </source>
</evidence>
<name>A0ABT2ETL2_9BACT</name>
<accession>A0ABT2ETL2</accession>
<dbReference type="RefSeq" id="WP_259102377.1">
    <property type="nucleotide sequence ID" value="NZ_CP130455.1"/>
</dbReference>
<dbReference type="EMBL" id="JANUCP010000013">
    <property type="protein sequence ID" value="MCS3921305.1"/>
    <property type="molecule type" value="Genomic_DNA"/>
</dbReference>
<protein>
    <submittedName>
        <fullName evidence="1">Uncharacterized protein</fullName>
    </submittedName>
</protein>
<sequence>MAVEGVLSGIEFLNLIAETSSPSLIAILKEPDLNLPFPVLTYRFKPTVYKDGQVVPFFFALNRPHYKIKKYDRLPTRNIQTLINWLKPMLNNIKDDVFCWNLGVLLLMTYLTHSSGKPLPRQIPLFKVVALAVEREDTEVVQLILELIEVLRGGETMPYGRDLYPLLTLTLTYKNFEERGAQFIYKWREFVAKFAGLLRLVSERGYVGVDLLPIVKPRRPERIPFTEP</sequence>
<organism evidence="1 2">
    <name type="scientific">Candidatus Fervidibacter sacchari</name>
    <dbReference type="NCBI Taxonomy" id="1448929"/>
    <lineage>
        <taxon>Bacteria</taxon>
        <taxon>Candidatus Fervidibacterota</taxon>
        <taxon>Candidatus Fervidibacter</taxon>
    </lineage>
</organism>
<gene>
    <name evidence="1" type="ORF">M2350_003754</name>
</gene>
<keyword evidence="2" id="KW-1185">Reference proteome</keyword>
<reference evidence="1 2" key="1">
    <citation type="submission" date="2022-08" db="EMBL/GenBank/DDBJ databases">
        <title>Bacterial and archaeal communities from various locations to study Microbial Dark Matter (Phase II).</title>
        <authorList>
            <person name="Stepanauskas R."/>
        </authorList>
    </citation>
    <scope>NUCLEOTIDE SEQUENCE [LARGE SCALE GENOMIC DNA]</scope>
    <source>
        <strain evidence="1 2">PD1</strain>
    </source>
</reference>
<evidence type="ECO:0000313" key="2">
    <source>
        <dbReference type="Proteomes" id="UP001204798"/>
    </source>
</evidence>
<dbReference type="Proteomes" id="UP001204798">
    <property type="component" value="Unassembled WGS sequence"/>
</dbReference>
<comment type="caution">
    <text evidence="1">The sequence shown here is derived from an EMBL/GenBank/DDBJ whole genome shotgun (WGS) entry which is preliminary data.</text>
</comment>
<proteinExistence type="predicted"/>